<gene>
    <name evidence="2" type="ORF">LKD70_14390</name>
</gene>
<evidence type="ECO:0000313" key="3">
    <source>
        <dbReference type="Proteomes" id="UP001198151"/>
    </source>
</evidence>
<proteinExistence type="predicted"/>
<dbReference type="EMBL" id="JAJEQX010000030">
    <property type="protein sequence ID" value="MCC2255587.1"/>
    <property type="molecule type" value="Genomic_DNA"/>
</dbReference>
<dbReference type="InterPro" id="IPR045962">
    <property type="entry name" value="DUF6382"/>
</dbReference>
<evidence type="ECO:0000259" key="1">
    <source>
        <dbReference type="Pfam" id="PF19909"/>
    </source>
</evidence>
<dbReference type="RefSeq" id="WP_227708618.1">
    <property type="nucleotide sequence ID" value="NZ_JAJEQX010000030.1"/>
</dbReference>
<evidence type="ECO:0000313" key="2">
    <source>
        <dbReference type="EMBL" id="MCC2255587.1"/>
    </source>
</evidence>
<dbReference type="Proteomes" id="UP001198151">
    <property type="component" value="Unassembled WGS sequence"/>
</dbReference>
<dbReference type="Pfam" id="PF19909">
    <property type="entry name" value="DUF6382"/>
    <property type="match status" value="1"/>
</dbReference>
<keyword evidence="3" id="KW-1185">Reference proteome</keyword>
<protein>
    <submittedName>
        <fullName evidence="2">DUF6382 domain-containing protein</fullName>
    </submittedName>
</protein>
<reference evidence="2 3" key="1">
    <citation type="submission" date="2021-10" db="EMBL/GenBank/DDBJ databases">
        <title>Anaerobic single-cell dispensing facilitates the cultivation of human gut bacteria.</title>
        <authorList>
            <person name="Afrizal A."/>
        </authorList>
    </citation>
    <scope>NUCLEOTIDE SEQUENCE [LARGE SCALE GENOMIC DNA]</scope>
    <source>
        <strain evidence="2 3">CLA-AA-H200</strain>
    </source>
</reference>
<name>A0ABS8G037_9FIRM</name>
<feature type="domain" description="DUF6382" evidence="1">
    <location>
        <begin position="11"/>
        <end position="175"/>
    </location>
</feature>
<organism evidence="2 3">
    <name type="scientific">Ruminococcus turbiniformis</name>
    <dbReference type="NCBI Taxonomy" id="2881258"/>
    <lineage>
        <taxon>Bacteria</taxon>
        <taxon>Bacillati</taxon>
        <taxon>Bacillota</taxon>
        <taxon>Clostridia</taxon>
        <taxon>Eubacteriales</taxon>
        <taxon>Oscillospiraceae</taxon>
        <taxon>Ruminococcus</taxon>
    </lineage>
</organism>
<comment type="caution">
    <text evidence="2">The sequence shown here is derived from an EMBL/GenBank/DDBJ whole genome shotgun (WGS) entry which is preliminary data.</text>
</comment>
<accession>A0ABS8G037</accession>
<sequence>MDGVKKLNVSYENEWDYTYIHIDIPIPYEENYQVSMLKNNVLSGFLNMRAGGRDGQSRYTYRVHGGISLEKRYADDEIGKQEIERFTEELLDAVAEVKNHLMNPDGILIFPELIFVVGGHYRFCYLPVPEQYREKTLCRSFHEMTEYFVKKLDYHDMDSIFFVCKMHKETMREQYDLKRIMEESREERKSVEEEYRSERAENIPDSVLFSVDEEDSVIGKTKYKRTQDVEKIAEKSSSYSPIKHAINRIKTGRWGEWEDMITEMDGQKPGRPI</sequence>